<keyword evidence="3" id="KW-1185">Reference proteome</keyword>
<feature type="region of interest" description="Disordered" evidence="1">
    <location>
        <begin position="99"/>
        <end position="211"/>
    </location>
</feature>
<proteinExistence type="predicted"/>
<feature type="compositionally biased region" description="Polar residues" evidence="1">
    <location>
        <begin position="153"/>
        <end position="162"/>
    </location>
</feature>
<dbReference type="EMBL" id="ML210287">
    <property type="protein sequence ID" value="TFK20795.1"/>
    <property type="molecule type" value="Genomic_DNA"/>
</dbReference>
<organism evidence="2 3">
    <name type="scientific">Coprinopsis marcescibilis</name>
    <name type="common">Agaric fungus</name>
    <name type="synonym">Psathyrella marcescibilis</name>
    <dbReference type="NCBI Taxonomy" id="230819"/>
    <lineage>
        <taxon>Eukaryota</taxon>
        <taxon>Fungi</taxon>
        <taxon>Dikarya</taxon>
        <taxon>Basidiomycota</taxon>
        <taxon>Agaricomycotina</taxon>
        <taxon>Agaricomycetes</taxon>
        <taxon>Agaricomycetidae</taxon>
        <taxon>Agaricales</taxon>
        <taxon>Agaricineae</taxon>
        <taxon>Psathyrellaceae</taxon>
        <taxon>Coprinopsis</taxon>
    </lineage>
</organism>
<accession>A0A5C3KLD8</accession>
<evidence type="ECO:0000313" key="3">
    <source>
        <dbReference type="Proteomes" id="UP000307440"/>
    </source>
</evidence>
<dbReference type="AlphaFoldDB" id="A0A5C3KLD8"/>
<name>A0A5C3KLD8_COPMA</name>
<evidence type="ECO:0000313" key="2">
    <source>
        <dbReference type="EMBL" id="TFK20795.1"/>
    </source>
</evidence>
<protein>
    <submittedName>
        <fullName evidence="2">Uncharacterized protein</fullName>
    </submittedName>
</protein>
<sequence>MLFDRMFAFSLRKKSALAACTVSLESVSVSTGPNANKDSALEVVVSSQCLSLTSPPTIVQPPSPTKTKSKKSRHALLKCPPLMPLFASSKYNLKHKALERVKNGGTSPTAKTGRKRASSSAATVSAEQPRSPPPTIAITTTPKRRRDSDDSSELGSATSTPTAPEVDSDDAASEQDFPPRKRLRRSDTPAPTAIPFPSTASHATPEDVPMR</sequence>
<reference evidence="2 3" key="1">
    <citation type="journal article" date="2019" name="Nat. Ecol. Evol.">
        <title>Megaphylogeny resolves global patterns of mushroom evolution.</title>
        <authorList>
            <person name="Varga T."/>
            <person name="Krizsan K."/>
            <person name="Foldi C."/>
            <person name="Dima B."/>
            <person name="Sanchez-Garcia M."/>
            <person name="Sanchez-Ramirez S."/>
            <person name="Szollosi G.J."/>
            <person name="Szarkandi J.G."/>
            <person name="Papp V."/>
            <person name="Albert L."/>
            <person name="Andreopoulos W."/>
            <person name="Angelini C."/>
            <person name="Antonin V."/>
            <person name="Barry K.W."/>
            <person name="Bougher N.L."/>
            <person name="Buchanan P."/>
            <person name="Buyck B."/>
            <person name="Bense V."/>
            <person name="Catcheside P."/>
            <person name="Chovatia M."/>
            <person name="Cooper J."/>
            <person name="Damon W."/>
            <person name="Desjardin D."/>
            <person name="Finy P."/>
            <person name="Geml J."/>
            <person name="Haridas S."/>
            <person name="Hughes K."/>
            <person name="Justo A."/>
            <person name="Karasinski D."/>
            <person name="Kautmanova I."/>
            <person name="Kiss B."/>
            <person name="Kocsube S."/>
            <person name="Kotiranta H."/>
            <person name="LaButti K.M."/>
            <person name="Lechner B.E."/>
            <person name="Liimatainen K."/>
            <person name="Lipzen A."/>
            <person name="Lukacs Z."/>
            <person name="Mihaltcheva S."/>
            <person name="Morgado L.N."/>
            <person name="Niskanen T."/>
            <person name="Noordeloos M.E."/>
            <person name="Ohm R.A."/>
            <person name="Ortiz-Santana B."/>
            <person name="Ovrebo C."/>
            <person name="Racz N."/>
            <person name="Riley R."/>
            <person name="Savchenko A."/>
            <person name="Shiryaev A."/>
            <person name="Soop K."/>
            <person name="Spirin V."/>
            <person name="Szebenyi C."/>
            <person name="Tomsovsky M."/>
            <person name="Tulloss R.E."/>
            <person name="Uehling J."/>
            <person name="Grigoriev I.V."/>
            <person name="Vagvolgyi C."/>
            <person name="Papp T."/>
            <person name="Martin F.M."/>
            <person name="Miettinen O."/>
            <person name="Hibbett D.S."/>
            <person name="Nagy L.G."/>
        </authorList>
    </citation>
    <scope>NUCLEOTIDE SEQUENCE [LARGE SCALE GENOMIC DNA]</scope>
    <source>
        <strain evidence="2 3">CBS 121175</strain>
    </source>
</reference>
<dbReference type="Proteomes" id="UP000307440">
    <property type="component" value="Unassembled WGS sequence"/>
</dbReference>
<gene>
    <name evidence="2" type="ORF">FA15DRAFT_111114</name>
</gene>
<feature type="compositionally biased region" description="Polar residues" evidence="1">
    <location>
        <begin position="118"/>
        <end position="128"/>
    </location>
</feature>
<evidence type="ECO:0000256" key="1">
    <source>
        <dbReference type="SAM" id="MobiDB-lite"/>
    </source>
</evidence>